<protein>
    <submittedName>
        <fullName evidence="2">Uncharacterized protein</fullName>
    </submittedName>
</protein>
<proteinExistence type="predicted"/>
<keyword evidence="3" id="KW-1185">Reference proteome</keyword>
<dbReference type="InterPro" id="IPR011010">
    <property type="entry name" value="DNA_brk_join_enz"/>
</dbReference>
<dbReference type="GO" id="GO:0006310">
    <property type="term" value="P:DNA recombination"/>
    <property type="evidence" value="ECO:0007669"/>
    <property type="project" value="UniProtKB-KW"/>
</dbReference>
<dbReference type="AlphaFoldDB" id="A0A248VMI3"/>
<dbReference type="GO" id="GO:0003677">
    <property type="term" value="F:DNA binding"/>
    <property type="evidence" value="ECO:0007669"/>
    <property type="project" value="InterPro"/>
</dbReference>
<gene>
    <name evidence="2" type="ORF">CJU94_00220</name>
</gene>
<dbReference type="Proteomes" id="UP000215158">
    <property type="component" value="Chromosome 1"/>
</dbReference>
<dbReference type="EMBL" id="CP022989">
    <property type="protein sequence ID" value="ASW00201.1"/>
    <property type="molecule type" value="Genomic_DNA"/>
</dbReference>
<dbReference type="InterPro" id="IPR013762">
    <property type="entry name" value="Integrase-like_cat_sf"/>
</dbReference>
<dbReference type="KEGG" id="parb:CJU94_00220"/>
<keyword evidence="1" id="KW-0233">DNA recombination</keyword>
<dbReference type="GO" id="GO:0015074">
    <property type="term" value="P:DNA integration"/>
    <property type="evidence" value="ECO:0007669"/>
    <property type="project" value="InterPro"/>
</dbReference>
<accession>A0A248VMI3</accession>
<name>A0A248VMI3_9BURK</name>
<evidence type="ECO:0000256" key="1">
    <source>
        <dbReference type="ARBA" id="ARBA00023172"/>
    </source>
</evidence>
<dbReference type="SUPFAM" id="SSF56349">
    <property type="entry name" value="DNA breaking-rejoining enzymes"/>
    <property type="match status" value="1"/>
</dbReference>
<evidence type="ECO:0000313" key="2">
    <source>
        <dbReference type="EMBL" id="ASW00201.1"/>
    </source>
</evidence>
<sequence length="567" mass="64055">MPDLTFPTVRYGGMETPWDLRPLLYRGGASTDIRKVLQVIAGGALGPPILDRLTLVTKLHDVLAGNLAAGGSRYTARIAIAHIRSFYAWVDESNRSPTLATVETDFLEWTNHLTHRQRVVGDLTAVGVYNLSRHLARLLDEVLGLKIGLLRRTRVDFVPSRKRVLSTKADKQNSADTLAFGHALLDISDALTVDSIRGKLPVLIRFRSGKQIEEWSGLQPDHKLKALVAPTTPPSLKEKVINRRAKWESDTSLRTKRPLINLRIEAELLIFIAQTGMNLSQAHKLDIGRFSYQSHLDGYLVRRVYKDRRQGEVEFEIYSEYRTLFERYLAWHRAIFQDGGNGLLFPLSSRQQRARDVSPPLRAIRVRCALLKIPFVGPRSLRSARVNWLMRRSRDPALTAEMNQHTTQTLLRDYIRPHHQAAIVEISRFHSTTDPAIASPGPGVCAEGRPQLIPDASAGAPRPDCISPAGCLFCIHQRDIDSEDHAWSLASYRHYKSLELAMYRPPRKSGVPHPVIAVLDRITDKLECFKASSENRSLWVSEAIARVEEGEFHPKWDGFIQLVEARQ</sequence>
<reference evidence="2 3" key="1">
    <citation type="submission" date="2017-08" db="EMBL/GenBank/DDBJ databases">
        <title>Identification and genetic characteristics of simultaneous BTEX- and naphthalene-degrading Paraburkholderia sp. BN5 isolated from petroleum-contaminated soil.</title>
        <authorList>
            <person name="Lee Y."/>
            <person name="Jeon C.O."/>
        </authorList>
    </citation>
    <scope>NUCLEOTIDE SEQUENCE [LARGE SCALE GENOMIC DNA]</scope>
    <source>
        <strain evidence="2 3">BN5</strain>
    </source>
</reference>
<dbReference type="OrthoDB" id="8714551at2"/>
<dbReference type="Gene3D" id="1.10.443.10">
    <property type="entry name" value="Intergrase catalytic core"/>
    <property type="match status" value="1"/>
</dbReference>
<organism evidence="2 3">
    <name type="scientific">Paraburkholderia aromaticivorans</name>
    <dbReference type="NCBI Taxonomy" id="2026199"/>
    <lineage>
        <taxon>Bacteria</taxon>
        <taxon>Pseudomonadati</taxon>
        <taxon>Pseudomonadota</taxon>
        <taxon>Betaproteobacteria</taxon>
        <taxon>Burkholderiales</taxon>
        <taxon>Burkholderiaceae</taxon>
        <taxon>Paraburkholderia</taxon>
    </lineage>
</organism>
<evidence type="ECO:0000313" key="3">
    <source>
        <dbReference type="Proteomes" id="UP000215158"/>
    </source>
</evidence>